<dbReference type="AlphaFoldDB" id="A0A0F4ZGA7"/>
<evidence type="ECO:0000313" key="3">
    <source>
        <dbReference type="Proteomes" id="UP000033483"/>
    </source>
</evidence>
<dbReference type="PANTHER" id="PTHR40460">
    <property type="entry name" value="CHROMOSOME 1, WHOLE GENOME SHOTGUN SEQUENCE"/>
    <property type="match status" value="1"/>
</dbReference>
<feature type="compositionally biased region" description="Basic and acidic residues" evidence="1">
    <location>
        <begin position="151"/>
        <end position="175"/>
    </location>
</feature>
<dbReference type="Proteomes" id="UP000033483">
    <property type="component" value="Unassembled WGS sequence"/>
</dbReference>
<feature type="region of interest" description="Disordered" evidence="1">
    <location>
        <begin position="26"/>
        <end position="186"/>
    </location>
</feature>
<proteinExistence type="predicted"/>
<dbReference type="OrthoDB" id="5309565at2759"/>
<feature type="compositionally biased region" description="Basic and acidic residues" evidence="1">
    <location>
        <begin position="36"/>
        <end position="58"/>
    </location>
</feature>
<protein>
    <recommendedName>
        <fullName evidence="4">CsbD-like domain-containing protein</fullName>
    </recommendedName>
</protein>
<evidence type="ECO:0000313" key="2">
    <source>
        <dbReference type="EMBL" id="KKA29250.1"/>
    </source>
</evidence>
<keyword evidence="3" id="KW-1185">Reference proteome</keyword>
<gene>
    <name evidence="2" type="ORF">TD95_002051</name>
</gene>
<evidence type="ECO:0008006" key="4">
    <source>
        <dbReference type="Google" id="ProtNLM"/>
    </source>
</evidence>
<dbReference type="EMBL" id="LAEV01000931">
    <property type="protein sequence ID" value="KKA29250.1"/>
    <property type="molecule type" value="Genomic_DNA"/>
</dbReference>
<accession>A0A0F4ZGA7</accession>
<evidence type="ECO:0000256" key="1">
    <source>
        <dbReference type="SAM" id="MobiDB-lite"/>
    </source>
</evidence>
<dbReference type="PANTHER" id="PTHR40460:SF1">
    <property type="entry name" value="CSBD-LIKE DOMAIN-CONTAINING PROTEIN"/>
    <property type="match status" value="1"/>
</dbReference>
<dbReference type="InterPro" id="IPR036629">
    <property type="entry name" value="YjbJ_sf"/>
</dbReference>
<name>A0A0F4ZGA7_9PEZI</name>
<sequence length="186" mass="19754">MSGNNNNNNSTLKSYMDSAAGAMHHGIGAMTGSETQKAKGDMKQAAARAEHTASHDGGLKGPGFMATSGGTAVRDDPQRREGKWNQTAGAAKETTGGVLGSDTLRESGRRQNIQGTGQQARGEERDWATGTGERVKGTVGSAAAGLTGNPMERERYEEMRQEGKARVRGTEHDMQGRTAAQREQYD</sequence>
<reference evidence="2 3" key="1">
    <citation type="submission" date="2015-03" db="EMBL/GenBank/DDBJ databases">
        <authorList>
            <person name="Radwan O."/>
            <person name="Al-Naeli F.A."/>
            <person name="Rendon G.A."/>
            <person name="Fields C."/>
        </authorList>
    </citation>
    <scope>NUCLEOTIDE SEQUENCE [LARGE SCALE GENOMIC DNA]</scope>
    <source>
        <strain evidence="2">CR-DP1</strain>
    </source>
</reference>
<feature type="compositionally biased region" description="Polar residues" evidence="1">
    <location>
        <begin position="110"/>
        <end position="119"/>
    </location>
</feature>
<dbReference type="SUPFAM" id="SSF69047">
    <property type="entry name" value="Hypothetical protein YjbJ"/>
    <property type="match status" value="1"/>
</dbReference>
<feature type="compositionally biased region" description="Basic and acidic residues" evidence="1">
    <location>
        <begin position="73"/>
        <end position="83"/>
    </location>
</feature>
<organism evidence="2 3">
    <name type="scientific">Thielaviopsis punctulata</name>
    <dbReference type="NCBI Taxonomy" id="72032"/>
    <lineage>
        <taxon>Eukaryota</taxon>
        <taxon>Fungi</taxon>
        <taxon>Dikarya</taxon>
        <taxon>Ascomycota</taxon>
        <taxon>Pezizomycotina</taxon>
        <taxon>Sordariomycetes</taxon>
        <taxon>Hypocreomycetidae</taxon>
        <taxon>Microascales</taxon>
        <taxon>Ceratocystidaceae</taxon>
        <taxon>Thielaviopsis</taxon>
    </lineage>
</organism>
<comment type="caution">
    <text evidence="2">The sequence shown here is derived from an EMBL/GenBank/DDBJ whole genome shotgun (WGS) entry which is preliminary data.</text>
</comment>